<gene>
    <name evidence="2" type="ORF">S12H4_25926</name>
</gene>
<dbReference type="PROSITE" id="PS50238">
    <property type="entry name" value="RHOGAP"/>
    <property type="match status" value="1"/>
</dbReference>
<dbReference type="AlphaFoldDB" id="X1RCW7"/>
<accession>X1RCW7</accession>
<feature type="non-terminal residue" evidence="2">
    <location>
        <position position="100"/>
    </location>
</feature>
<evidence type="ECO:0000313" key="2">
    <source>
        <dbReference type="EMBL" id="GAI78418.1"/>
    </source>
</evidence>
<protein>
    <recommendedName>
        <fullName evidence="1">Rho-GAP domain-containing protein</fullName>
    </recommendedName>
</protein>
<dbReference type="GO" id="GO:0007165">
    <property type="term" value="P:signal transduction"/>
    <property type="evidence" value="ECO:0007669"/>
    <property type="project" value="InterPro"/>
</dbReference>
<comment type="caution">
    <text evidence="2">The sequence shown here is derived from an EMBL/GenBank/DDBJ whole genome shotgun (WGS) entry which is preliminary data.</text>
</comment>
<feature type="domain" description="Rho-GAP" evidence="1">
    <location>
        <begin position="1"/>
        <end position="100"/>
    </location>
</feature>
<evidence type="ECO:0000259" key="1">
    <source>
        <dbReference type="PROSITE" id="PS50238"/>
    </source>
</evidence>
<dbReference type="EMBL" id="BARW01014658">
    <property type="protein sequence ID" value="GAI78418.1"/>
    <property type="molecule type" value="Genomic_DNA"/>
</dbReference>
<name>X1RCW7_9ZZZZ</name>
<reference evidence="2" key="1">
    <citation type="journal article" date="2014" name="Front. Microbiol.">
        <title>High frequency of phylogenetically diverse reductive dehalogenase-homologous genes in deep subseafloor sedimentary metagenomes.</title>
        <authorList>
            <person name="Kawai M."/>
            <person name="Futagami T."/>
            <person name="Toyoda A."/>
            <person name="Takaki Y."/>
            <person name="Nishi S."/>
            <person name="Hori S."/>
            <person name="Arai W."/>
            <person name="Tsubouchi T."/>
            <person name="Morono Y."/>
            <person name="Uchiyama I."/>
            <person name="Ito T."/>
            <person name="Fujiyama A."/>
            <person name="Inagaki F."/>
            <person name="Takami H."/>
        </authorList>
    </citation>
    <scope>NUCLEOTIDE SEQUENCE</scope>
    <source>
        <strain evidence="2">Expedition CK06-06</strain>
    </source>
</reference>
<organism evidence="2">
    <name type="scientific">marine sediment metagenome</name>
    <dbReference type="NCBI Taxonomy" id="412755"/>
    <lineage>
        <taxon>unclassified sequences</taxon>
        <taxon>metagenomes</taxon>
        <taxon>ecological metagenomes</taxon>
    </lineage>
</organism>
<dbReference type="InterPro" id="IPR000198">
    <property type="entry name" value="RhoGAP_dom"/>
</dbReference>
<sequence>MAQGLRDLIADVEGARKQVSKGKSVQVRSQTDRKQLQQLIDSYFRDVRPSILSHEASSDFVKEIDTEMQDLLECSHRQTKRSLIKKRLAHLKKKLIQLDA</sequence>
<proteinExistence type="predicted"/>